<dbReference type="InterPro" id="IPR036097">
    <property type="entry name" value="HisK_dim/P_sf"/>
</dbReference>
<keyword evidence="7" id="KW-0418">Kinase</keyword>
<dbReference type="Gene3D" id="3.30.565.10">
    <property type="entry name" value="Histidine kinase-like ATPase, C-terminal domain"/>
    <property type="match status" value="1"/>
</dbReference>
<dbReference type="SUPFAM" id="SSF47384">
    <property type="entry name" value="Homodimeric domain of signal transducing histidine kinase"/>
    <property type="match status" value="1"/>
</dbReference>
<sequence>MGGMALDLAPSRRRIGFRARLTLTYALLLATMGALMLGAVYVFMRFVPTYAIVSSDAGSTGATPTSVGSSGVTSPSASGTMSLNLETSADILNTLLLVSVIVLLLLTAAGGLIGWVIAGRMLRPLKTINRAAQLAASGELGHRLRLGGPQDEMRDLAETFDDMLAKLDLAFQAHQRFAANASHELRTPLATTKAMLDIALSDPDLDLAGLRRVSQQVLETNRRNIETVESLLDLADIGQSQIGHERIRLDRAALDAIGEAAAEISERGLTISSNLEPVEFYGDAVLVHRALVNLVHNAVRHNVQPGTVDVTVRSASGWAEFRISNTGPHVDASVADSLREPFVRGAGRVASGSRERSGHGLGLALVASVAGAHHGELELSANEGGGMTVAIRLPINSGSMPISIGASK</sequence>
<comment type="subcellular location">
    <subcellularLocation>
        <location evidence="2">Cell membrane</location>
    </subcellularLocation>
</comment>
<dbReference type="RefSeq" id="WP_386740295.1">
    <property type="nucleotide sequence ID" value="NZ_JBHSMG010000002.1"/>
</dbReference>
<dbReference type="SUPFAM" id="SSF158472">
    <property type="entry name" value="HAMP domain-like"/>
    <property type="match status" value="1"/>
</dbReference>
<dbReference type="InterPro" id="IPR036890">
    <property type="entry name" value="HATPase_C_sf"/>
</dbReference>
<feature type="domain" description="Histidine kinase" evidence="12">
    <location>
        <begin position="180"/>
        <end position="397"/>
    </location>
</feature>
<dbReference type="CDD" id="cd06225">
    <property type="entry name" value="HAMP"/>
    <property type="match status" value="1"/>
</dbReference>
<dbReference type="Gene3D" id="1.10.287.130">
    <property type="match status" value="1"/>
</dbReference>
<dbReference type="PANTHER" id="PTHR45436">
    <property type="entry name" value="SENSOR HISTIDINE KINASE YKOH"/>
    <property type="match status" value="1"/>
</dbReference>
<dbReference type="PROSITE" id="PS50885">
    <property type="entry name" value="HAMP"/>
    <property type="match status" value="1"/>
</dbReference>
<dbReference type="SUPFAM" id="SSF55874">
    <property type="entry name" value="ATPase domain of HSP90 chaperone/DNA topoisomerase II/histidine kinase"/>
    <property type="match status" value="1"/>
</dbReference>
<dbReference type="InterPro" id="IPR004358">
    <property type="entry name" value="Sig_transdc_His_kin-like_C"/>
</dbReference>
<reference evidence="15" key="1">
    <citation type="journal article" date="2019" name="Int. J. Syst. Evol. Microbiol.">
        <title>The Global Catalogue of Microorganisms (GCM) 10K type strain sequencing project: providing services to taxonomists for standard genome sequencing and annotation.</title>
        <authorList>
            <consortium name="The Broad Institute Genomics Platform"/>
            <consortium name="The Broad Institute Genome Sequencing Center for Infectious Disease"/>
            <person name="Wu L."/>
            <person name="Ma J."/>
        </authorList>
    </citation>
    <scope>NUCLEOTIDE SEQUENCE [LARGE SCALE GENOMIC DNA]</scope>
    <source>
        <strain evidence="15">CGMCC 4.6997</strain>
    </source>
</reference>
<dbReference type="Pfam" id="PF02518">
    <property type="entry name" value="HATPase_c"/>
    <property type="match status" value="1"/>
</dbReference>
<evidence type="ECO:0000313" key="14">
    <source>
        <dbReference type="EMBL" id="MFC5502606.1"/>
    </source>
</evidence>
<dbReference type="EMBL" id="JBHSMG010000002">
    <property type="protein sequence ID" value="MFC5502606.1"/>
    <property type="molecule type" value="Genomic_DNA"/>
</dbReference>
<protein>
    <recommendedName>
        <fullName evidence="3">histidine kinase</fullName>
        <ecNumber evidence="3">2.7.13.3</ecNumber>
    </recommendedName>
</protein>
<evidence type="ECO:0000313" key="15">
    <source>
        <dbReference type="Proteomes" id="UP001596039"/>
    </source>
</evidence>
<dbReference type="Pfam" id="PF00512">
    <property type="entry name" value="HisKA"/>
    <property type="match status" value="1"/>
</dbReference>
<dbReference type="InterPro" id="IPR003594">
    <property type="entry name" value="HATPase_dom"/>
</dbReference>
<evidence type="ECO:0000256" key="2">
    <source>
        <dbReference type="ARBA" id="ARBA00004236"/>
    </source>
</evidence>
<dbReference type="Proteomes" id="UP001596039">
    <property type="component" value="Unassembled WGS sequence"/>
</dbReference>
<proteinExistence type="predicted"/>
<name>A0ABW0NPX9_9MICO</name>
<keyword evidence="14" id="KW-0067">ATP-binding</keyword>
<dbReference type="GO" id="GO:0005524">
    <property type="term" value="F:ATP binding"/>
    <property type="evidence" value="ECO:0007669"/>
    <property type="project" value="UniProtKB-KW"/>
</dbReference>
<dbReference type="InterPro" id="IPR050428">
    <property type="entry name" value="TCS_sensor_his_kinase"/>
</dbReference>
<dbReference type="InterPro" id="IPR003660">
    <property type="entry name" value="HAMP_dom"/>
</dbReference>
<dbReference type="EC" id="2.7.13.3" evidence="3"/>
<dbReference type="Pfam" id="PF00672">
    <property type="entry name" value="HAMP"/>
    <property type="match status" value="1"/>
</dbReference>
<keyword evidence="6 11" id="KW-0812">Transmembrane</keyword>
<feature type="domain" description="HAMP" evidence="13">
    <location>
        <begin position="119"/>
        <end position="172"/>
    </location>
</feature>
<feature type="transmembrane region" description="Helical" evidence="11">
    <location>
        <begin position="91"/>
        <end position="118"/>
    </location>
</feature>
<keyword evidence="5" id="KW-0808">Transferase</keyword>
<evidence type="ECO:0000256" key="8">
    <source>
        <dbReference type="ARBA" id="ARBA00022989"/>
    </source>
</evidence>
<evidence type="ECO:0000256" key="10">
    <source>
        <dbReference type="ARBA" id="ARBA00023136"/>
    </source>
</evidence>
<dbReference type="PANTHER" id="PTHR45436:SF5">
    <property type="entry name" value="SENSOR HISTIDINE KINASE TRCS"/>
    <property type="match status" value="1"/>
</dbReference>
<feature type="transmembrane region" description="Helical" evidence="11">
    <location>
        <begin position="21"/>
        <end position="44"/>
    </location>
</feature>
<evidence type="ECO:0000256" key="9">
    <source>
        <dbReference type="ARBA" id="ARBA00023012"/>
    </source>
</evidence>
<keyword evidence="10 11" id="KW-0472">Membrane</keyword>
<accession>A0ABW0NPX9</accession>
<dbReference type="InterPro" id="IPR005467">
    <property type="entry name" value="His_kinase_dom"/>
</dbReference>
<evidence type="ECO:0000259" key="12">
    <source>
        <dbReference type="PROSITE" id="PS50109"/>
    </source>
</evidence>
<comment type="catalytic activity">
    <reaction evidence="1">
        <text>ATP + protein L-histidine = ADP + protein N-phospho-L-histidine.</text>
        <dbReference type="EC" id="2.7.13.3"/>
    </reaction>
</comment>
<evidence type="ECO:0000256" key="1">
    <source>
        <dbReference type="ARBA" id="ARBA00000085"/>
    </source>
</evidence>
<organism evidence="14 15">
    <name type="scientific">Lysinimonas soli</name>
    <dbReference type="NCBI Taxonomy" id="1074233"/>
    <lineage>
        <taxon>Bacteria</taxon>
        <taxon>Bacillati</taxon>
        <taxon>Actinomycetota</taxon>
        <taxon>Actinomycetes</taxon>
        <taxon>Micrococcales</taxon>
        <taxon>Microbacteriaceae</taxon>
        <taxon>Lysinimonas</taxon>
    </lineage>
</organism>
<evidence type="ECO:0000256" key="7">
    <source>
        <dbReference type="ARBA" id="ARBA00022777"/>
    </source>
</evidence>
<dbReference type="SMART" id="SM00388">
    <property type="entry name" value="HisKA"/>
    <property type="match status" value="1"/>
</dbReference>
<gene>
    <name evidence="14" type="ORF">ACFPJ4_10195</name>
</gene>
<evidence type="ECO:0000256" key="6">
    <source>
        <dbReference type="ARBA" id="ARBA00022692"/>
    </source>
</evidence>
<evidence type="ECO:0000256" key="5">
    <source>
        <dbReference type="ARBA" id="ARBA00022679"/>
    </source>
</evidence>
<dbReference type="SMART" id="SM00304">
    <property type="entry name" value="HAMP"/>
    <property type="match status" value="1"/>
</dbReference>
<keyword evidence="15" id="KW-1185">Reference proteome</keyword>
<comment type="caution">
    <text evidence="14">The sequence shown here is derived from an EMBL/GenBank/DDBJ whole genome shotgun (WGS) entry which is preliminary data.</text>
</comment>
<dbReference type="SMART" id="SM00387">
    <property type="entry name" value="HATPase_c"/>
    <property type="match status" value="1"/>
</dbReference>
<keyword evidence="4" id="KW-0597">Phosphoprotein</keyword>
<keyword evidence="14" id="KW-0547">Nucleotide-binding</keyword>
<dbReference type="InterPro" id="IPR003661">
    <property type="entry name" value="HisK_dim/P_dom"/>
</dbReference>
<dbReference type="PROSITE" id="PS50109">
    <property type="entry name" value="HIS_KIN"/>
    <property type="match status" value="1"/>
</dbReference>
<evidence type="ECO:0000259" key="13">
    <source>
        <dbReference type="PROSITE" id="PS50885"/>
    </source>
</evidence>
<dbReference type="Gene3D" id="6.10.340.10">
    <property type="match status" value="1"/>
</dbReference>
<evidence type="ECO:0000256" key="11">
    <source>
        <dbReference type="SAM" id="Phobius"/>
    </source>
</evidence>
<dbReference type="CDD" id="cd00082">
    <property type="entry name" value="HisKA"/>
    <property type="match status" value="1"/>
</dbReference>
<dbReference type="PRINTS" id="PR00344">
    <property type="entry name" value="BCTRLSENSOR"/>
</dbReference>
<keyword evidence="9" id="KW-0902">Two-component regulatory system</keyword>
<evidence type="ECO:0000256" key="3">
    <source>
        <dbReference type="ARBA" id="ARBA00012438"/>
    </source>
</evidence>
<keyword evidence="8 11" id="KW-1133">Transmembrane helix</keyword>
<evidence type="ECO:0000256" key="4">
    <source>
        <dbReference type="ARBA" id="ARBA00022553"/>
    </source>
</evidence>